<keyword evidence="3" id="KW-1185">Reference proteome</keyword>
<feature type="transmembrane region" description="Helical" evidence="1">
    <location>
        <begin position="92"/>
        <end position="115"/>
    </location>
</feature>
<dbReference type="Proteomes" id="UP001410795">
    <property type="component" value="Unassembled WGS sequence"/>
</dbReference>
<comment type="caution">
    <text evidence="2">The sequence shown here is derived from an EMBL/GenBank/DDBJ whole genome shotgun (WGS) entry which is preliminary data.</text>
</comment>
<feature type="transmembrane region" description="Helical" evidence="1">
    <location>
        <begin position="21"/>
        <end position="40"/>
    </location>
</feature>
<name>A0ABP7BLS6_9MICO</name>
<sequence length="118" mass="12354">MRSCARHGGLPRRNPAARARAVGFLIIQALVSAAIAWWVFMQTFAVAGCGDSCRYDVVYGATQIQLWVSVGAFIVATLTVVALSLRGKESWWAPAAGAIIVVVTGIFSTIAISGATAA</sequence>
<feature type="transmembrane region" description="Helical" evidence="1">
    <location>
        <begin position="64"/>
        <end position="85"/>
    </location>
</feature>
<gene>
    <name evidence="2" type="ORF">GCM10022202_25930</name>
</gene>
<keyword evidence="1" id="KW-1133">Transmembrane helix</keyword>
<keyword evidence="1" id="KW-0472">Membrane</keyword>
<keyword evidence="1" id="KW-0812">Transmembrane</keyword>
<proteinExistence type="predicted"/>
<evidence type="ECO:0000256" key="1">
    <source>
        <dbReference type="SAM" id="Phobius"/>
    </source>
</evidence>
<evidence type="ECO:0000313" key="2">
    <source>
        <dbReference type="EMBL" id="GAA3663070.1"/>
    </source>
</evidence>
<accession>A0ABP7BLS6</accession>
<protein>
    <submittedName>
        <fullName evidence="2">Uncharacterized protein</fullName>
    </submittedName>
</protein>
<reference evidence="3" key="1">
    <citation type="journal article" date="2019" name="Int. J. Syst. Evol. Microbiol.">
        <title>The Global Catalogue of Microorganisms (GCM) 10K type strain sequencing project: providing services to taxonomists for standard genome sequencing and annotation.</title>
        <authorList>
            <consortium name="The Broad Institute Genomics Platform"/>
            <consortium name="The Broad Institute Genome Sequencing Center for Infectious Disease"/>
            <person name="Wu L."/>
            <person name="Ma J."/>
        </authorList>
    </citation>
    <scope>NUCLEOTIDE SEQUENCE [LARGE SCALE GENOMIC DNA]</scope>
    <source>
        <strain evidence="3">JCM 16546</strain>
    </source>
</reference>
<organism evidence="2 3">
    <name type="scientific">Microbacterium marinilacus</name>
    <dbReference type="NCBI Taxonomy" id="415209"/>
    <lineage>
        <taxon>Bacteria</taxon>
        <taxon>Bacillati</taxon>
        <taxon>Actinomycetota</taxon>
        <taxon>Actinomycetes</taxon>
        <taxon>Micrococcales</taxon>
        <taxon>Microbacteriaceae</taxon>
        <taxon>Microbacterium</taxon>
    </lineage>
</organism>
<dbReference type="EMBL" id="BAAAYV010000012">
    <property type="protein sequence ID" value="GAA3663070.1"/>
    <property type="molecule type" value="Genomic_DNA"/>
</dbReference>
<evidence type="ECO:0000313" key="3">
    <source>
        <dbReference type="Proteomes" id="UP001410795"/>
    </source>
</evidence>